<proteinExistence type="predicted"/>
<protein>
    <submittedName>
        <fullName evidence="1">Uncharacterized protein</fullName>
    </submittedName>
</protein>
<organism evidence="1">
    <name type="scientific">Vibrio coralliilyticus</name>
    <dbReference type="NCBI Taxonomy" id="190893"/>
    <lineage>
        <taxon>Bacteria</taxon>
        <taxon>Pseudomonadati</taxon>
        <taxon>Pseudomonadota</taxon>
        <taxon>Gammaproteobacteria</taxon>
        <taxon>Vibrionales</taxon>
        <taxon>Vibrionaceae</taxon>
        <taxon>Vibrio</taxon>
    </lineage>
</organism>
<dbReference type="AlphaFoldDB" id="A0A837FY85"/>
<evidence type="ECO:0000313" key="1">
    <source>
        <dbReference type="EMBL" id="KJY66588.1"/>
    </source>
</evidence>
<accession>A0A837FY85</accession>
<gene>
    <name evidence="1" type="ORF">TW71_24400</name>
</gene>
<dbReference type="EMBL" id="JXXR01000035">
    <property type="protein sequence ID" value="KJY66588.1"/>
    <property type="molecule type" value="Genomic_DNA"/>
</dbReference>
<name>A0A837FY85_9VIBR</name>
<sequence>MNNQCKYQHTSTDVLARNIKTMKSLSILITTLAISGCVTTPKFEQDISGQWQCSAESTIELVNLKYSDNVHYFEDGHYEKESLLKITNLDTDITYDVNILSSGKWMKRNASLLEVIDKLETTFSDNSPEELQKVITDKLFPTVTEKWKLKAVNESKISMTAQSGNQLSCEKG</sequence>
<reference evidence="1" key="1">
    <citation type="journal article" date="2015" name="BMC Genomics">
        <title>Genome mining reveals unlocked bioactive potential of marine Gram-negative bacteria.</title>
        <authorList>
            <person name="Machado H."/>
            <person name="Sonnenschein E.C."/>
            <person name="Melchiorsen J."/>
            <person name="Gram L."/>
        </authorList>
    </citation>
    <scope>NUCLEOTIDE SEQUENCE</scope>
    <source>
        <strain evidence="1">S2052</strain>
    </source>
</reference>
<comment type="caution">
    <text evidence="1">The sequence shown here is derived from an EMBL/GenBank/DDBJ whole genome shotgun (WGS) entry which is preliminary data.</text>
</comment>
<dbReference type="RefSeq" id="WP_045987535.1">
    <property type="nucleotide sequence ID" value="NZ_CP063052.1"/>
</dbReference>